<dbReference type="InterPro" id="IPR050128">
    <property type="entry name" value="Sulfate_adenylyltrnsfr_sub2"/>
</dbReference>
<dbReference type="PANTHER" id="PTHR43196">
    <property type="entry name" value="SULFATE ADENYLYLTRANSFERASE SUBUNIT 2"/>
    <property type="match status" value="1"/>
</dbReference>
<organism evidence="2 3">
    <name type="scientific">Neisseria gonorrhoeae</name>
    <dbReference type="NCBI Taxonomy" id="485"/>
    <lineage>
        <taxon>Bacteria</taxon>
        <taxon>Pseudomonadati</taxon>
        <taxon>Pseudomonadota</taxon>
        <taxon>Betaproteobacteria</taxon>
        <taxon>Neisseriales</taxon>
        <taxon>Neisseriaceae</taxon>
        <taxon>Neisseria</taxon>
    </lineage>
</organism>
<evidence type="ECO:0000313" key="3">
    <source>
        <dbReference type="Proteomes" id="UP000307092"/>
    </source>
</evidence>
<dbReference type="InterPro" id="IPR014729">
    <property type="entry name" value="Rossmann-like_a/b/a_fold"/>
</dbReference>
<feature type="domain" description="Phosphoadenosine phosphosulphate reductase" evidence="1">
    <location>
        <begin position="28"/>
        <end position="68"/>
    </location>
</feature>
<accession>A0AAX2TLM3</accession>
<name>A0AAX2TLM3_NEIGO</name>
<keyword evidence="2" id="KW-0548">Nucleotidyltransferase</keyword>
<dbReference type="GO" id="GO:0016779">
    <property type="term" value="F:nucleotidyltransferase activity"/>
    <property type="evidence" value="ECO:0007669"/>
    <property type="project" value="UniProtKB-KW"/>
</dbReference>
<dbReference type="EMBL" id="SUQX01000287">
    <property type="protein sequence ID" value="TJX00800.1"/>
    <property type="molecule type" value="Genomic_DNA"/>
</dbReference>
<keyword evidence="2" id="KW-0808">Transferase</keyword>
<protein>
    <submittedName>
        <fullName evidence="2">Sulfate adenylyltransferase small subunit</fullName>
    </submittedName>
</protein>
<sequence length="68" mass="7664">MTARLSHLARLESEAIHILREAVAEARKPVMLFSAGKDSTVLAYLALRAFFPGRPPFPLLHIDSTWEF</sequence>
<dbReference type="Proteomes" id="UP000307092">
    <property type="component" value="Unassembled WGS sequence"/>
</dbReference>
<comment type="caution">
    <text evidence="2">The sequence shown here is derived from an EMBL/GenBank/DDBJ whole genome shotgun (WGS) entry which is preliminary data.</text>
</comment>
<proteinExistence type="predicted"/>
<dbReference type="Gene3D" id="3.40.50.620">
    <property type="entry name" value="HUPs"/>
    <property type="match status" value="1"/>
</dbReference>
<feature type="non-terminal residue" evidence="2">
    <location>
        <position position="68"/>
    </location>
</feature>
<dbReference type="SUPFAM" id="SSF52402">
    <property type="entry name" value="Adenine nucleotide alpha hydrolases-like"/>
    <property type="match status" value="1"/>
</dbReference>
<reference evidence="2 3" key="1">
    <citation type="submission" date="2019-04" db="EMBL/GenBank/DDBJ databases">
        <title>The CDC panel for molecular diagnostics of ciprofloxacin resistance and its use for research and clinical development.</title>
        <authorList>
            <person name="Liu H."/>
            <person name="Tang K."/>
            <person name="Pham C."/>
            <person name="Schmerer M."/>
        </authorList>
    </citation>
    <scope>NUCLEOTIDE SEQUENCE [LARGE SCALE GENOMIC DNA]</scope>
    <source>
        <strain evidence="2 3">LRRBGS_0742</strain>
    </source>
</reference>
<dbReference type="AlphaFoldDB" id="A0AAX2TLM3"/>
<evidence type="ECO:0000313" key="2">
    <source>
        <dbReference type="EMBL" id="TJX00800.1"/>
    </source>
</evidence>
<evidence type="ECO:0000259" key="1">
    <source>
        <dbReference type="Pfam" id="PF01507"/>
    </source>
</evidence>
<gene>
    <name evidence="2" type="ORF">E8M63_14050</name>
</gene>
<dbReference type="PANTHER" id="PTHR43196:SF1">
    <property type="entry name" value="SULFATE ADENYLYLTRANSFERASE SUBUNIT 2"/>
    <property type="match status" value="1"/>
</dbReference>
<dbReference type="Pfam" id="PF01507">
    <property type="entry name" value="PAPS_reduct"/>
    <property type="match status" value="1"/>
</dbReference>
<dbReference type="RefSeq" id="WP_186802924.1">
    <property type="nucleotide sequence ID" value="NZ_SUQX01000287.1"/>
</dbReference>
<dbReference type="InterPro" id="IPR002500">
    <property type="entry name" value="PAPS_reduct_dom"/>
</dbReference>